<feature type="compositionally biased region" description="Low complexity" evidence="1">
    <location>
        <begin position="98"/>
        <end position="112"/>
    </location>
</feature>
<feature type="compositionally biased region" description="Acidic residues" evidence="1">
    <location>
        <begin position="514"/>
        <end position="527"/>
    </location>
</feature>
<reference evidence="2" key="2">
    <citation type="journal article" date="2014" name="BMC Genomics">
        <title>A genomic perspective to assessing quality of mass-reared SIT flies used in Mediterranean fruit fly (Ceratitis capitata) eradication in California.</title>
        <authorList>
            <person name="Calla B."/>
            <person name="Hall B."/>
            <person name="Hou S."/>
            <person name="Geib S.M."/>
        </authorList>
    </citation>
    <scope>NUCLEOTIDE SEQUENCE</scope>
</reference>
<dbReference type="InterPro" id="IPR012677">
    <property type="entry name" value="Nucleotide-bd_a/b_plait_sf"/>
</dbReference>
<feature type="region of interest" description="Disordered" evidence="1">
    <location>
        <begin position="267"/>
        <end position="338"/>
    </location>
</feature>
<dbReference type="PANTHER" id="PTHR21678:SF0">
    <property type="entry name" value="C3H1-TYPE DOMAIN-CONTAINING PROTEIN"/>
    <property type="match status" value="1"/>
</dbReference>
<sequence length="717" mass="79237">MGVEKNGCETRIVKTNSIDLYRPPALRNYNLSADTVDANIAVCEKSGSVNAATTAPTDAESSCAATAIGKATLISTSISCNNSPTYANESNNSFDNNTVTSRSVSRSDDVVTPTVTTTLTTTALMNHSESSGSDMTTKPTAIDVGVSNTNGQQRLPSAVRRERRPDRAVYIPRARRSQTTPPTTPAPTFGEVKGIHQPQQNHHQRHEQANASTSMTASLAPMPSTTVNNNGSSGGSDGCSNQQQQFAITSETRELVYTKASAKLDDISGEKSTGTAVANSVGKKSKSSNGSSRERRERSKKSTSIVEGQEAKITKLSLDRKETKLQQKQQQQDDHESDVLGDTLLEKRNLITQIQQRQEYQQNFDIENTQQRSSSSFYGQQESIGQEIQTEIIVNNEMNSKSVKRTKVKKHNSSNVGSTNKVQNLRIEDVASTENGTINTATKCDIEVQEFQRASKEINRSNRRIIKQTFVSDVLEIPEKIENTTENDTVNQKSPNNILQLPVAQTNRSAVDSTTEEEEEDDWETMYDDSGECLDPKIVQELTASVGKVKIELPKMDYSAYLTKQSILNDEEFPHVLEVSNFPVEFKNHDLLMVFSQYKESGFDIKWVDDTHALAVFSSSRIAAEVLTMGHPFVVLKPLAEATVESRLKAKKCAASLQPYRQRPETCAALARRLVTGALGVRLKTAAAERENEKRVLREAKERKLLAAKQRDEIWES</sequence>
<dbReference type="OrthoDB" id="5418203at2759"/>
<dbReference type="InterPro" id="IPR035979">
    <property type="entry name" value="RBD_domain_sf"/>
</dbReference>
<feature type="region of interest" description="Disordered" evidence="1">
    <location>
        <begin position="505"/>
        <end position="527"/>
    </location>
</feature>
<accession>W8CBL1</accession>
<evidence type="ECO:0000256" key="1">
    <source>
        <dbReference type="SAM" id="MobiDB-lite"/>
    </source>
</evidence>
<dbReference type="GO" id="GO:0003676">
    <property type="term" value="F:nucleic acid binding"/>
    <property type="evidence" value="ECO:0007669"/>
    <property type="project" value="InterPro"/>
</dbReference>
<name>W8CBL1_CERCA</name>
<dbReference type="InterPro" id="IPR039884">
    <property type="entry name" value="R3HC1/R3HCL"/>
</dbReference>
<feature type="region of interest" description="Disordered" evidence="1">
    <location>
        <begin position="86"/>
        <end position="112"/>
    </location>
</feature>
<gene>
    <name evidence="2" type="primary">GIDRP</name>
</gene>
<protein>
    <submittedName>
        <fullName evidence="2">R3H and coiled-coil domain-containing protein 1-like</fullName>
    </submittedName>
</protein>
<dbReference type="KEGG" id="ccat:101452664"/>
<dbReference type="Gene3D" id="3.30.70.330">
    <property type="match status" value="1"/>
</dbReference>
<evidence type="ECO:0000313" key="2">
    <source>
        <dbReference type="EMBL" id="JAC01860.1"/>
    </source>
</evidence>
<feature type="region of interest" description="Disordered" evidence="1">
    <location>
        <begin position="174"/>
        <end position="242"/>
    </location>
</feature>
<feature type="compositionally biased region" description="Low complexity" evidence="1">
    <location>
        <begin position="276"/>
        <end position="291"/>
    </location>
</feature>
<proteinExistence type="evidence at transcript level"/>
<dbReference type="EMBL" id="GAMC01004696">
    <property type="protein sequence ID" value="JAC01860.1"/>
    <property type="molecule type" value="mRNA"/>
</dbReference>
<feature type="compositionally biased region" description="Polar residues" evidence="1">
    <location>
        <begin position="209"/>
        <end position="227"/>
    </location>
</feature>
<organism evidence="2">
    <name type="scientific">Ceratitis capitata</name>
    <name type="common">Mediterranean fruit fly</name>
    <name type="synonym">Tephritis capitata</name>
    <dbReference type="NCBI Taxonomy" id="7213"/>
    <lineage>
        <taxon>Eukaryota</taxon>
        <taxon>Metazoa</taxon>
        <taxon>Ecdysozoa</taxon>
        <taxon>Arthropoda</taxon>
        <taxon>Hexapoda</taxon>
        <taxon>Insecta</taxon>
        <taxon>Pterygota</taxon>
        <taxon>Neoptera</taxon>
        <taxon>Endopterygota</taxon>
        <taxon>Diptera</taxon>
        <taxon>Brachycera</taxon>
        <taxon>Muscomorpha</taxon>
        <taxon>Tephritoidea</taxon>
        <taxon>Tephritidae</taxon>
        <taxon>Ceratitis</taxon>
        <taxon>Ceratitis</taxon>
    </lineage>
</organism>
<feature type="compositionally biased region" description="Polar residues" evidence="1">
    <location>
        <begin position="86"/>
        <end position="97"/>
    </location>
</feature>
<dbReference type="GeneID" id="101452664"/>
<dbReference type="SUPFAM" id="SSF54928">
    <property type="entry name" value="RNA-binding domain, RBD"/>
    <property type="match status" value="1"/>
</dbReference>
<dbReference type="PANTHER" id="PTHR21678">
    <property type="entry name" value="GROWTH INHIBITION AND DIFFERENTIATION RELATED PROTEIN 88"/>
    <property type="match status" value="1"/>
</dbReference>
<feature type="compositionally biased region" description="Basic and acidic residues" evidence="1">
    <location>
        <begin position="309"/>
        <end position="338"/>
    </location>
</feature>
<reference evidence="2" key="1">
    <citation type="submission" date="2013-07" db="EMBL/GenBank/DDBJ databases">
        <authorList>
            <person name="Geib S."/>
        </authorList>
    </citation>
    <scope>NUCLEOTIDE SEQUENCE</scope>
</reference>
<dbReference type="AlphaFoldDB" id="W8CBL1"/>